<keyword evidence="4" id="KW-1185">Reference proteome</keyword>
<feature type="domain" description="Nucleolar 27S pre-rRNA processing Urb2/Npa2 C-terminal" evidence="2">
    <location>
        <begin position="809"/>
        <end position="993"/>
    </location>
</feature>
<dbReference type="InterPro" id="IPR018849">
    <property type="entry name" value="Urb2/Npa2_C"/>
</dbReference>
<feature type="compositionally biased region" description="Polar residues" evidence="1">
    <location>
        <begin position="1"/>
        <end position="11"/>
    </location>
</feature>
<dbReference type="Proteomes" id="UP000639338">
    <property type="component" value="Unassembled WGS sequence"/>
</dbReference>
<gene>
    <name evidence="3" type="ORF">HCN44_002758</name>
</gene>
<name>A0A834XQV6_APHGI</name>
<proteinExistence type="predicted"/>
<reference evidence="3 4" key="1">
    <citation type="submission" date="2020-08" db="EMBL/GenBank/DDBJ databases">
        <title>Aphidius gifuensis genome sequencing and assembly.</title>
        <authorList>
            <person name="Du Z."/>
        </authorList>
    </citation>
    <scope>NUCLEOTIDE SEQUENCE [LARGE SCALE GENOMIC DNA]</scope>
    <source>
        <strain evidence="3">YNYX2018</strain>
        <tissue evidence="3">Adults</tissue>
    </source>
</reference>
<sequence>MTILTSDMTKNLDTEDMSPQKKRQKLTKKTPKKSKTMNKQEEEEKMDCQDDIKEPSLSDIQDKLITTLLTNKKIASSEYDSLAEISKQNPLLIEKQLSEIFKRILLEKKTTIEDKQSYEQLMIEIFDACVRLRRDKKLISSILVSLNDSLMKSKIIDFNVDDIVPKKFTDKFTLSMRNMTNQQVASVAMSFNYHISLIPSNSSSITNQDVVVLAVTTRLFIIFIEGVPIADNTWLLPVQKKFISILMDFGKTLLSFIDKIKNTTYDEKINIYILSMTENWQILIDLFKHYSPDAVTNDNIKNVNEIIKTITKNIDDNTTTRKYKFFCKFEENRICEKKNLFHKLLKNDTVFNDIDDFGEALINQYPHGVLHLDNLQLKKLSNCLLKNLTTIDELISCKIVRNNRNFVTALILELLNSINSVLPDDCGSISKKLINKIDGIDWWDDESSSKIFKYYKKQLTKPEWSKIDESDVINNCLKNLLSLPLMYCQEDLKELIFLLMFTFKNEFPDKSESRLICIKILHDISESCTFDILKYIPLNVILEDLSAQSELIITKILESALTNYENLETLKSLIKENPDNIKLNKTSIKLIEVLDKIKSKIKLQDVKDCLTKIDKKLQKIIRNNMNDDVDNADKLKRLTLVIKYTVTQNNKFDDDELLQAIHSALNLLIGDNKIDGLESTKEGQQFIKIVLHNKSNGIVLDNVVVKNIWTLMLKKSSEDIIPSLIEATDSKILGVVLNSLKKQTFTTLKKINNENEELFNNCLLLWNLIAKADMGSERAKVRQAMINMMLETLKTSTVPYENSRDNVIILITSIVASKHMHINEKIIDNILFVINNIIDESINIDICYETLKLCSGFLRHRINMIADRLPCFLILFKKLINYTINQSRIDMINQHKITLLTIEINKISSALIKMKKDFARLSPYFIGDLIKIYADGVIPFYVKESIDETVGLYLSICDHHAISLLSRVLPSSMQEIFKNLYANYKKFNKFTGKI</sequence>
<organism evidence="3 4">
    <name type="scientific">Aphidius gifuensis</name>
    <name type="common">Parasitoid wasp</name>
    <dbReference type="NCBI Taxonomy" id="684658"/>
    <lineage>
        <taxon>Eukaryota</taxon>
        <taxon>Metazoa</taxon>
        <taxon>Ecdysozoa</taxon>
        <taxon>Arthropoda</taxon>
        <taxon>Hexapoda</taxon>
        <taxon>Insecta</taxon>
        <taxon>Pterygota</taxon>
        <taxon>Neoptera</taxon>
        <taxon>Endopterygota</taxon>
        <taxon>Hymenoptera</taxon>
        <taxon>Apocrita</taxon>
        <taxon>Ichneumonoidea</taxon>
        <taxon>Braconidae</taxon>
        <taxon>Aphidiinae</taxon>
        <taxon>Aphidius</taxon>
    </lineage>
</organism>
<accession>A0A834XQV6</accession>
<feature type="compositionally biased region" description="Basic residues" evidence="1">
    <location>
        <begin position="20"/>
        <end position="36"/>
    </location>
</feature>
<evidence type="ECO:0000259" key="2">
    <source>
        <dbReference type="Pfam" id="PF10441"/>
    </source>
</evidence>
<feature type="region of interest" description="Disordered" evidence="1">
    <location>
        <begin position="1"/>
        <end position="51"/>
    </location>
</feature>
<dbReference type="AlphaFoldDB" id="A0A834XQV6"/>
<evidence type="ECO:0000313" key="3">
    <source>
        <dbReference type="EMBL" id="KAF7991196.1"/>
    </source>
</evidence>
<feature type="compositionally biased region" description="Basic and acidic residues" evidence="1">
    <location>
        <begin position="38"/>
        <end position="51"/>
    </location>
</feature>
<comment type="caution">
    <text evidence="3">The sequence shown here is derived from an EMBL/GenBank/DDBJ whole genome shotgun (WGS) entry which is preliminary data.</text>
</comment>
<evidence type="ECO:0000256" key="1">
    <source>
        <dbReference type="SAM" id="MobiDB-lite"/>
    </source>
</evidence>
<dbReference type="OrthoDB" id="160374at2759"/>
<evidence type="ECO:0000313" key="4">
    <source>
        <dbReference type="Proteomes" id="UP000639338"/>
    </source>
</evidence>
<dbReference type="Pfam" id="PF10441">
    <property type="entry name" value="Urb2"/>
    <property type="match status" value="1"/>
</dbReference>
<protein>
    <recommendedName>
        <fullName evidence="2">Nucleolar 27S pre-rRNA processing Urb2/Npa2 C-terminal domain-containing protein</fullName>
    </recommendedName>
</protein>
<dbReference type="EMBL" id="JACMRX010000004">
    <property type="protein sequence ID" value="KAF7991196.1"/>
    <property type="molecule type" value="Genomic_DNA"/>
</dbReference>